<keyword evidence="4 8" id="KW-1133">Transmembrane helix</keyword>
<evidence type="ECO:0000313" key="11">
    <source>
        <dbReference type="WBParaSite" id="TREG1_16000.1"/>
    </source>
</evidence>
<evidence type="ECO:0000256" key="9">
    <source>
        <dbReference type="SAM" id="SignalP"/>
    </source>
</evidence>
<comment type="similarity">
    <text evidence="6">Belongs to the ZIP transporter (TC 2.A.5) family. KE4/Catsup subfamily.</text>
</comment>
<feature type="signal peptide" evidence="9">
    <location>
        <begin position="1"/>
        <end position="19"/>
    </location>
</feature>
<evidence type="ECO:0000256" key="8">
    <source>
        <dbReference type="SAM" id="Phobius"/>
    </source>
</evidence>
<sequence>MTRLILLVVLVQLWVHTSAHNNEPPHYKYSREANVEHKAHIVQETRKESPEQLWIEVTGAILLISVAPFVILCLIPDLNKHHGFLKILLAFAAGGLLGDAFLHLIPHALDSGQSNHEHKRNEEHAHEHSHGHQHAHEHSHSHEHAHDHKRHSAVGLYVVGGIFAFLCVEKCIRLFRNDHGGGHTHQITPNTNGDNKGKNKKKGSSEDVKGGSKVKSSDFKVAGYLNLAADFTHNFTDGLAIGGSFLVSRNVGFLTTFTVLLHELPHEIGDYAILIQSGFSSRKAMLLQLVTAFGALLGAYLSLIAARVGFGSVIPNTDMLPEITDDIVIGRILPFTAGGFIYIAMTSVLPDLLAANSGSNNATKASSGAFKLFIQSLLEIVSLIAGVAMMAAIGTLE</sequence>
<feature type="transmembrane region" description="Helical" evidence="8">
    <location>
        <begin position="87"/>
        <end position="105"/>
    </location>
</feature>
<proteinExistence type="inferred from homology"/>
<feature type="compositionally biased region" description="Basic and acidic residues" evidence="7">
    <location>
        <begin position="115"/>
        <end position="146"/>
    </location>
</feature>
<feature type="transmembrane region" description="Helical" evidence="8">
    <location>
        <begin position="328"/>
        <end position="349"/>
    </location>
</feature>
<feature type="transmembrane region" description="Helical" evidence="8">
    <location>
        <begin position="53"/>
        <end position="75"/>
    </location>
</feature>
<dbReference type="GO" id="GO:0016020">
    <property type="term" value="C:membrane"/>
    <property type="evidence" value="ECO:0007669"/>
    <property type="project" value="UniProtKB-SubCell"/>
</dbReference>
<accession>A0AA85JF26</accession>
<evidence type="ECO:0000256" key="6">
    <source>
        <dbReference type="ARBA" id="ARBA00038485"/>
    </source>
</evidence>
<dbReference type="InterPro" id="IPR003689">
    <property type="entry name" value="ZIP"/>
</dbReference>
<feature type="transmembrane region" description="Helical" evidence="8">
    <location>
        <begin position="286"/>
        <end position="308"/>
    </location>
</feature>
<feature type="transmembrane region" description="Helical" evidence="8">
    <location>
        <begin position="370"/>
        <end position="393"/>
    </location>
</feature>
<dbReference type="PANTHER" id="PTHR16950">
    <property type="entry name" value="ZINC TRANSPORTER SLC39A7 HISTIDINE-RICH MEMBRANE PROTEIN KE4"/>
    <property type="match status" value="1"/>
</dbReference>
<dbReference type="PANTHER" id="PTHR16950:SF25">
    <property type="entry name" value="ZINC TRANSPORTER SLC39A7"/>
    <property type="match status" value="1"/>
</dbReference>
<evidence type="ECO:0000256" key="1">
    <source>
        <dbReference type="ARBA" id="ARBA00004141"/>
    </source>
</evidence>
<organism evidence="10 11">
    <name type="scientific">Trichobilharzia regenti</name>
    <name type="common">Nasal bird schistosome</name>
    <dbReference type="NCBI Taxonomy" id="157069"/>
    <lineage>
        <taxon>Eukaryota</taxon>
        <taxon>Metazoa</taxon>
        <taxon>Spiralia</taxon>
        <taxon>Lophotrochozoa</taxon>
        <taxon>Platyhelminthes</taxon>
        <taxon>Trematoda</taxon>
        <taxon>Digenea</taxon>
        <taxon>Strigeidida</taxon>
        <taxon>Schistosomatoidea</taxon>
        <taxon>Schistosomatidae</taxon>
        <taxon>Trichobilharzia</taxon>
    </lineage>
</organism>
<keyword evidence="5 8" id="KW-0472">Membrane</keyword>
<dbReference type="WBParaSite" id="TREG1_16000.1">
    <property type="protein sequence ID" value="TREG1_16000.1"/>
    <property type="gene ID" value="TREG1_16000"/>
</dbReference>
<keyword evidence="9" id="KW-0732">Signal</keyword>
<feature type="region of interest" description="Disordered" evidence="7">
    <location>
        <begin position="112"/>
        <end position="147"/>
    </location>
</feature>
<evidence type="ECO:0000256" key="5">
    <source>
        <dbReference type="ARBA" id="ARBA00023136"/>
    </source>
</evidence>
<feature type="chain" id="PRO_5041696250" evidence="9">
    <location>
        <begin position="20"/>
        <end position="397"/>
    </location>
</feature>
<protein>
    <submittedName>
        <fullName evidence="11">Zinc/iron permease</fullName>
    </submittedName>
</protein>
<evidence type="ECO:0000256" key="3">
    <source>
        <dbReference type="ARBA" id="ARBA00022692"/>
    </source>
</evidence>
<dbReference type="GO" id="GO:0006882">
    <property type="term" value="P:intracellular zinc ion homeostasis"/>
    <property type="evidence" value="ECO:0007669"/>
    <property type="project" value="TreeGrafter"/>
</dbReference>
<comment type="subcellular location">
    <subcellularLocation>
        <location evidence="1">Membrane</location>
        <topology evidence="1">Multi-pass membrane protein</topology>
    </subcellularLocation>
</comment>
<name>A0AA85JF26_TRIRE</name>
<evidence type="ECO:0000313" key="10">
    <source>
        <dbReference type="Proteomes" id="UP000050795"/>
    </source>
</evidence>
<dbReference type="AlphaFoldDB" id="A0AA85JF26"/>
<keyword evidence="10" id="KW-1185">Reference proteome</keyword>
<feature type="compositionally biased region" description="Basic and acidic residues" evidence="7">
    <location>
        <begin position="203"/>
        <end position="214"/>
    </location>
</feature>
<dbReference type="GO" id="GO:0005385">
    <property type="term" value="F:zinc ion transmembrane transporter activity"/>
    <property type="evidence" value="ECO:0007669"/>
    <property type="project" value="TreeGrafter"/>
</dbReference>
<dbReference type="Pfam" id="PF02535">
    <property type="entry name" value="Zip"/>
    <property type="match status" value="1"/>
</dbReference>
<evidence type="ECO:0000256" key="2">
    <source>
        <dbReference type="ARBA" id="ARBA00022448"/>
    </source>
</evidence>
<dbReference type="Proteomes" id="UP000050795">
    <property type="component" value="Unassembled WGS sequence"/>
</dbReference>
<evidence type="ECO:0000256" key="7">
    <source>
        <dbReference type="SAM" id="MobiDB-lite"/>
    </source>
</evidence>
<keyword evidence="3 8" id="KW-0812">Transmembrane</keyword>
<reference evidence="11" key="2">
    <citation type="submission" date="2023-11" db="UniProtKB">
        <authorList>
            <consortium name="WormBaseParasite"/>
        </authorList>
    </citation>
    <scope>IDENTIFICATION</scope>
</reference>
<feature type="transmembrane region" description="Helical" evidence="8">
    <location>
        <begin position="151"/>
        <end position="168"/>
    </location>
</feature>
<feature type="region of interest" description="Disordered" evidence="7">
    <location>
        <begin position="182"/>
        <end position="214"/>
    </location>
</feature>
<keyword evidence="2" id="KW-0813">Transport</keyword>
<evidence type="ECO:0000256" key="4">
    <source>
        <dbReference type="ARBA" id="ARBA00022989"/>
    </source>
</evidence>
<reference evidence="10" key="1">
    <citation type="submission" date="2022-06" db="EMBL/GenBank/DDBJ databases">
        <authorList>
            <person name="Berger JAMES D."/>
            <person name="Berger JAMES D."/>
        </authorList>
    </citation>
    <scope>NUCLEOTIDE SEQUENCE [LARGE SCALE GENOMIC DNA]</scope>
</reference>